<dbReference type="Gramene" id="EOY03983">
    <property type="protein sequence ID" value="EOY03983"/>
    <property type="gene ID" value="TCM_019215"/>
</dbReference>
<dbReference type="InterPro" id="IPR012337">
    <property type="entry name" value="RNaseH-like_sf"/>
</dbReference>
<reference evidence="2 3" key="1">
    <citation type="journal article" date="2013" name="Genome Biol.">
        <title>The genome sequence of the most widely cultivated cacao type and its use to identify candidate genes regulating pod color.</title>
        <authorList>
            <person name="Motamayor J.C."/>
            <person name="Mockaitis K."/>
            <person name="Schmutz J."/>
            <person name="Haiminen N."/>
            <person name="Iii D.L."/>
            <person name="Cornejo O."/>
            <person name="Findley S.D."/>
            <person name="Zheng P."/>
            <person name="Utro F."/>
            <person name="Royaert S."/>
            <person name="Saski C."/>
            <person name="Jenkins J."/>
            <person name="Podicheti R."/>
            <person name="Zhao M."/>
            <person name="Scheffler B.E."/>
            <person name="Stack J.C."/>
            <person name="Feltus F.A."/>
            <person name="Mustiga G.M."/>
            <person name="Amores F."/>
            <person name="Phillips W."/>
            <person name="Marelli J.P."/>
            <person name="May G.D."/>
            <person name="Shapiro H."/>
            <person name="Ma J."/>
            <person name="Bustamante C.D."/>
            <person name="Schnell R.J."/>
            <person name="Main D."/>
            <person name="Gilbert D."/>
            <person name="Parida L."/>
            <person name="Kuhn D.N."/>
        </authorList>
    </citation>
    <scope>NUCLEOTIDE SEQUENCE [LARGE SCALE GENOMIC DNA]</scope>
    <source>
        <strain evidence="3">cv. Matina 1-6</strain>
    </source>
</reference>
<accession>A0A061EH39</accession>
<dbReference type="InterPro" id="IPR036397">
    <property type="entry name" value="RNaseH_sf"/>
</dbReference>
<dbReference type="GO" id="GO:0003676">
    <property type="term" value="F:nucleic acid binding"/>
    <property type="evidence" value="ECO:0007669"/>
    <property type="project" value="InterPro"/>
</dbReference>
<sequence length="186" mass="21517">MEGVWLRQVFPRMYSLALNKEGSIKDFGKRIGEKWRWKIQLRSFCRVAIGQTGRVERIPGPARIERALRDPNGAIKLLFSKVVGVMDANTIELLATKETFMIFAASKWKEMNMVEIENDSSNAVTWLDNLDKSPRRLRKIILGIEELKRQIGAWEVRKVPRSVNEMVDDLAKGRVERSEDFLWVAN</sequence>
<dbReference type="InterPro" id="IPR044730">
    <property type="entry name" value="RNase_H-like_dom_plant"/>
</dbReference>
<dbReference type="Pfam" id="PF13456">
    <property type="entry name" value="RVT_3"/>
    <property type="match status" value="1"/>
</dbReference>
<organism evidence="2 3">
    <name type="scientific">Theobroma cacao</name>
    <name type="common">Cacao</name>
    <name type="synonym">Cocoa</name>
    <dbReference type="NCBI Taxonomy" id="3641"/>
    <lineage>
        <taxon>Eukaryota</taxon>
        <taxon>Viridiplantae</taxon>
        <taxon>Streptophyta</taxon>
        <taxon>Embryophyta</taxon>
        <taxon>Tracheophyta</taxon>
        <taxon>Spermatophyta</taxon>
        <taxon>Magnoliopsida</taxon>
        <taxon>eudicotyledons</taxon>
        <taxon>Gunneridae</taxon>
        <taxon>Pentapetalae</taxon>
        <taxon>rosids</taxon>
        <taxon>malvids</taxon>
        <taxon>Malvales</taxon>
        <taxon>Malvaceae</taxon>
        <taxon>Byttnerioideae</taxon>
        <taxon>Theobroma</taxon>
    </lineage>
</organism>
<evidence type="ECO:0000313" key="2">
    <source>
        <dbReference type="EMBL" id="EOY03983.1"/>
    </source>
</evidence>
<dbReference type="Proteomes" id="UP000026915">
    <property type="component" value="Chromosome 4"/>
</dbReference>
<proteinExistence type="predicted"/>
<dbReference type="AlphaFoldDB" id="A0A061EH39"/>
<keyword evidence="3" id="KW-1185">Reference proteome</keyword>
<dbReference type="Gene3D" id="3.30.420.10">
    <property type="entry name" value="Ribonuclease H-like superfamily/Ribonuclease H"/>
    <property type="match status" value="1"/>
</dbReference>
<gene>
    <name evidence="2" type="ORF">TCM_019215</name>
</gene>
<dbReference type="InParanoid" id="A0A061EH39"/>
<dbReference type="EMBL" id="CM001882">
    <property type="protein sequence ID" value="EOY03983.1"/>
    <property type="molecule type" value="Genomic_DNA"/>
</dbReference>
<dbReference type="InterPro" id="IPR002156">
    <property type="entry name" value="RNaseH_domain"/>
</dbReference>
<dbReference type="PANTHER" id="PTHR33033:SF121">
    <property type="entry name" value="POLYNUCLEOTIDYL TRANSFERASE, RIBONUCLEASE H-LIKE SUPERFAMILY PROTEIN"/>
    <property type="match status" value="1"/>
</dbReference>
<dbReference type="SUPFAM" id="SSF53098">
    <property type="entry name" value="Ribonuclease H-like"/>
    <property type="match status" value="1"/>
</dbReference>
<protein>
    <recommendedName>
        <fullName evidence="1">RNase H type-1 domain-containing protein</fullName>
    </recommendedName>
</protein>
<feature type="domain" description="RNase H type-1" evidence="1">
    <location>
        <begin position="60"/>
        <end position="172"/>
    </location>
</feature>
<evidence type="ECO:0000259" key="1">
    <source>
        <dbReference type="Pfam" id="PF13456"/>
    </source>
</evidence>
<evidence type="ECO:0000313" key="3">
    <source>
        <dbReference type="Proteomes" id="UP000026915"/>
    </source>
</evidence>
<dbReference type="PANTHER" id="PTHR33033">
    <property type="entry name" value="POLYNUCLEOTIDYL TRANSFERASE, RIBONUCLEASE H-LIKE SUPERFAMILY PROTEIN-RELATED"/>
    <property type="match status" value="1"/>
</dbReference>
<dbReference type="HOGENOM" id="CLU_1247277_0_0_1"/>
<name>A0A061EH39_THECC</name>
<dbReference type="GO" id="GO:0004523">
    <property type="term" value="F:RNA-DNA hybrid ribonuclease activity"/>
    <property type="evidence" value="ECO:0007669"/>
    <property type="project" value="InterPro"/>
</dbReference>
<dbReference type="CDD" id="cd06222">
    <property type="entry name" value="RNase_H_like"/>
    <property type="match status" value="1"/>
</dbReference>